<keyword evidence="1" id="KW-0472">Membrane</keyword>
<reference evidence="5 8" key="4">
    <citation type="submission" date="2019-03" db="EMBL/GenBank/DDBJ databases">
        <title>Deep subsurface shale carbon reservoir microbial communities from Ohio and West Virginia, USA.</title>
        <authorList>
            <person name="Wrighton K."/>
        </authorList>
    </citation>
    <scope>NUCLEOTIDE SEQUENCE [LARGE SCALE GENOMIC DNA]</scope>
    <source>
        <strain evidence="5 8">UTICA-S4D12</strain>
    </source>
</reference>
<evidence type="ECO:0000313" key="3">
    <source>
        <dbReference type="EMBL" id="SDC37552.1"/>
    </source>
</evidence>
<dbReference type="EMBL" id="SOAA01000001">
    <property type="protein sequence ID" value="TDS35379.1"/>
    <property type="molecule type" value="Genomic_DNA"/>
</dbReference>
<evidence type="ECO:0000313" key="6">
    <source>
        <dbReference type="Proteomes" id="UP000198945"/>
    </source>
</evidence>
<dbReference type="EMBL" id="FNEH01000003">
    <property type="protein sequence ID" value="SDI23970.1"/>
    <property type="molecule type" value="Genomic_DNA"/>
</dbReference>
<dbReference type="EMBL" id="QICM01000016">
    <property type="protein sequence ID" value="PXV64803.1"/>
    <property type="molecule type" value="Genomic_DNA"/>
</dbReference>
<dbReference type="Gene3D" id="1.10.1760.20">
    <property type="match status" value="1"/>
</dbReference>
<dbReference type="InterPro" id="IPR024529">
    <property type="entry name" value="ECF_trnsprt_substrate-spec"/>
</dbReference>
<dbReference type="Proteomes" id="UP000247389">
    <property type="component" value="Unassembled WGS sequence"/>
</dbReference>
<name>A0A1G6L2L4_9FIRM</name>
<evidence type="ECO:0000256" key="1">
    <source>
        <dbReference type="SAM" id="Phobius"/>
    </source>
</evidence>
<reference evidence="2 7" key="3">
    <citation type="submission" date="2018-04" db="EMBL/GenBank/DDBJ databases">
        <title>Subsurface microbial communities from deep shales in Ohio and West Virginia, USA.</title>
        <authorList>
            <person name="Wrighton K."/>
        </authorList>
    </citation>
    <scope>NUCLEOTIDE SEQUENCE [LARGE SCALE GENOMIC DNA]</scope>
    <source>
        <strain evidence="2 7">MSL28</strain>
    </source>
</reference>
<dbReference type="Proteomes" id="UP000295758">
    <property type="component" value="Unassembled WGS sequence"/>
</dbReference>
<feature type="transmembrane region" description="Helical" evidence="1">
    <location>
        <begin position="138"/>
        <end position="159"/>
    </location>
</feature>
<dbReference type="Pfam" id="PF12822">
    <property type="entry name" value="ECF_trnsprt"/>
    <property type="match status" value="1"/>
</dbReference>
<gene>
    <name evidence="5" type="ORF">BY453_10197</name>
    <name evidence="2" type="ORF">C8C78_11639</name>
    <name evidence="3" type="ORF">SAMN04488597_10594</name>
    <name evidence="4" type="ORF">SAMN04515654_103128</name>
</gene>
<dbReference type="AlphaFoldDB" id="A0A1G6L2L4"/>
<dbReference type="Proteomes" id="UP000198945">
    <property type="component" value="Unassembled WGS sequence"/>
</dbReference>
<accession>A0A1G6L2L4</accession>
<dbReference type="RefSeq" id="WP_089716129.1">
    <property type="nucleotide sequence ID" value="NZ_FMYT01000005.1"/>
</dbReference>
<dbReference type="EMBL" id="FMYT01000005">
    <property type="protein sequence ID" value="SDC37552.1"/>
    <property type="molecule type" value="Genomic_DNA"/>
</dbReference>
<sequence length="165" mass="17127">MKNYNSISIKNSKTSLLVKVSLLTALSVVGSYIKFPGPVGSIALDSLPGYLGAIIIGGPAGGIVLALGHLLSALNSGFVLGPIHLLIALIMGICGLIFSYFIEKNVYLAVVITTFLNGVAAAAVLIPFFGIPFFYGTAPVLTVASFVNILLAVVVAKYLKDKVGN</sequence>
<reference evidence="3 9" key="2">
    <citation type="submission" date="2016-10" db="EMBL/GenBank/DDBJ databases">
        <authorList>
            <person name="Varghese N."/>
            <person name="Submissions S."/>
        </authorList>
    </citation>
    <scope>NUCLEOTIDE SEQUENCE [LARGE SCALE GENOMIC DNA]</scope>
    <source>
        <strain evidence="3 9">WG10</strain>
    </source>
</reference>
<feature type="transmembrane region" description="Helical" evidence="1">
    <location>
        <begin position="16"/>
        <end position="35"/>
    </location>
</feature>
<evidence type="ECO:0000313" key="8">
    <source>
        <dbReference type="Proteomes" id="UP000295758"/>
    </source>
</evidence>
<dbReference type="GO" id="GO:0022857">
    <property type="term" value="F:transmembrane transporter activity"/>
    <property type="evidence" value="ECO:0007669"/>
    <property type="project" value="InterPro"/>
</dbReference>
<evidence type="ECO:0000313" key="2">
    <source>
        <dbReference type="EMBL" id="PXV64803.1"/>
    </source>
</evidence>
<feature type="transmembrane region" description="Helical" evidence="1">
    <location>
        <begin position="83"/>
        <end position="102"/>
    </location>
</feature>
<evidence type="ECO:0000313" key="7">
    <source>
        <dbReference type="Proteomes" id="UP000247389"/>
    </source>
</evidence>
<feature type="transmembrane region" description="Helical" evidence="1">
    <location>
        <begin position="108"/>
        <end position="131"/>
    </location>
</feature>
<proteinExistence type="predicted"/>
<evidence type="ECO:0000313" key="9">
    <source>
        <dbReference type="Proteomes" id="UP000324896"/>
    </source>
</evidence>
<feature type="transmembrane region" description="Helical" evidence="1">
    <location>
        <begin position="47"/>
        <end position="71"/>
    </location>
</feature>
<keyword evidence="1" id="KW-1133">Transmembrane helix</keyword>
<protein>
    <submittedName>
        <fullName evidence="2">Alpha-ribazole transporter</fullName>
    </submittedName>
</protein>
<evidence type="ECO:0000313" key="4">
    <source>
        <dbReference type="EMBL" id="SDI23970.1"/>
    </source>
</evidence>
<organism evidence="3 9">
    <name type="scientific">Halanaerobium congolense</name>
    <dbReference type="NCBI Taxonomy" id="54121"/>
    <lineage>
        <taxon>Bacteria</taxon>
        <taxon>Bacillati</taxon>
        <taxon>Bacillota</taxon>
        <taxon>Clostridia</taxon>
        <taxon>Halanaerobiales</taxon>
        <taxon>Halanaerobiaceae</taxon>
        <taxon>Halanaerobium</taxon>
    </lineage>
</organism>
<evidence type="ECO:0000313" key="5">
    <source>
        <dbReference type="EMBL" id="TDS35379.1"/>
    </source>
</evidence>
<dbReference type="Proteomes" id="UP000324896">
    <property type="component" value="Unassembled WGS sequence"/>
</dbReference>
<keyword evidence="1" id="KW-0812">Transmembrane</keyword>
<reference evidence="4 6" key="1">
    <citation type="submission" date="2016-10" db="EMBL/GenBank/DDBJ databases">
        <authorList>
            <person name="de Groot N.N."/>
        </authorList>
    </citation>
    <scope>NUCLEOTIDE SEQUENCE [LARGE SCALE GENOMIC DNA]</scope>
    <source>
        <strain evidence="4 6">WG7</strain>
    </source>
</reference>